<keyword evidence="4 10" id="KW-0001">2Fe-2S</keyword>
<dbReference type="GO" id="GO:0005741">
    <property type="term" value="C:mitochondrial outer membrane"/>
    <property type="evidence" value="ECO:0007669"/>
    <property type="project" value="TreeGrafter"/>
</dbReference>
<evidence type="ECO:0000256" key="3">
    <source>
        <dbReference type="ARBA" id="ARBA00022692"/>
    </source>
</evidence>
<protein>
    <recommendedName>
        <fullName evidence="10">CDGSH iron-sulfur domain-containing protein 2 homologue</fullName>
    </recommendedName>
</protein>
<evidence type="ECO:0000256" key="9">
    <source>
        <dbReference type="ARBA" id="ARBA00023136"/>
    </source>
</evidence>
<keyword evidence="5 10" id="KW-0479">Metal-binding</keyword>
<evidence type="ECO:0000259" key="11">
    <source>
        <dbReference type="SMART" id="SM00704"/>
    </source>
</evidence>
<name>A0A834Y090_APHGI</name>
<feature type="domain" description="Iron-binding zinc finger CDGSH type" evidence="11">
    <location>
        <begin position="79"/>
        <end position="117"/>
    </location>
</feature>
<keyword evidence="10" id="KW-0256">Endoplasmic reticulum</keyword>
<dbReference type="EMBL" id="JACMRX010000002">
    <property type="protein sequence ID" value="KAF7995378.1"/>
    <property type="molecule type" value="Genomic_DNA"/>
</dbReference>
<dbReference type="Proteomes" id="UP000639338">
    <property type="component" value="Unassembled WGS sequence"/>
</dbReference>
<dbReference type="SMART" id="SM00704">
    <property type="entry name" value="ZnF_CDGSH"/>
    <property type="match status" value="1"/>
</dbReference>
<evidence type="ECO:0000256" key="10">
    <source>
        <dbReference type="RuleBase" id="RU369084"/>
    </source>
</evidence>
<dbReference type="GO" id="GO:0051537">
    <property type="term" value="F:2 iron, 2 sulfur cluster binding"/>
    <property type="evidence" value="ECO:0007669"/>
    <property type="project" value="UniProtKB-UniRule"/>
</dbReference>
<keyword evidence="13" id="KW-1185">Reference proteome</keyword>
<evidence type="ECO:0000256" key="5">
    <source>
        <dbReference type="ARBA" id="ARBA00022723"/>
    </source>
</evidence>
<dbReference type="InterPro" id="IPR018967">
    <property type="entry name" value="FeS-contain_CDGSH-typ"/>
</dbReference>
<comment type="caution">
    <text evidence="12">The sequence shown here is derived from an EMBL/GenBank/DDBJ whole genome shotgun (WGS) entry which is preliminary data.</text>
</comment>
<keyword evidence="3" id="KW-0812">Transmembrane</keyword>
<dbReference type="Gene3D" id="3.40.5.90">
    <property type="entry name" value="CDGSH iron-sulfur domain, mitoNEET-type"/>
    <property type="match status" value="1"/>
</dbReference>
<dbReference type="GO" id="GO:0046872">
    <property type="term" value="F:metal ion binding"/>
    <property type="evidence" value="ECO:0007669"/>
    <property type="project" value="UniProtKB-UniRule"/>
</dbReference>
<evidence type="ECO:0000256" key="2">
    <source>
        <dbReference type="ARBA" id="ARBA00008624"/>
    </source>
</evidence>
<accession>A0A834Y090</accession>
<comment type="subcellular location">
    <subcellularLocation>
        <location evidence="1 10">Endoplasmic reticulum membrane</location>
        <topology evidence="1 10">Single-pass membrane protein</topology>
    </subcellularLocation>
</comment>
<dbReference type="FunFam" id="3.40.5.90:FF:000001">
    <property type="entry name" value="CDGSH iron-sulfur domain-containing protein 1"/>
    <property type="match status" value="1"/>
</dbReference>
<sequence length="131" mass="14580">MEPIASLVKVSIPNYLSGLPIPNTIGGWFRLGVRDWLSLVPPTALLAGLGYMSYCTFCPEATKSIKVVVNRKIKKDLPKVVDFIDVEDLTEKAVFCRCWKSKNWPYCDGAHAAHNNETCDNVGPLIITKKQ</sequence>
<proteinExistence type="inferred from homology"/>
<keyword evidence="9" id="KW-0472">Membrane</keyword>
<dbReference type="PANTHER" id="PTHR13680:SF5">
    <property type="entry name" value="CDGSH IRON-SULFUR DOMAIN-CONTAINING PROTEIN 1"/>
    <property type="match status" value="1"/>
</dbReference>
<keyword evidence="6" id="KW-1133">Transmembrane helix</keyword>
<evidence type="ECO:0000256" key="8">
    <source>
        <dbReference type="ARBA" id="ARBA00023014"/>
    </source>
</evidence>
<dbReference type="AlphaFoldDB" id="A0A834Y090"/>
<evidence type="ECO:0000313" key="13">
    <source>
        <dbReference type="Proteomes" id="UP000639338"/>
    </source>
</evidence>
<evidence type="ECO:0000313" key="12">
    <source>
        <dbReference type="EMBL" id="KAF7995378.1"/>
    </source>
</evidence>
<dbReference type="OrthoDB" id="449252at2759"/>
<gene>
    <name evidence="12" type="ORF">HCN44_006485</name>
</gene>
<dbReference type="Pfam" id="PF10660">
    <property type="entry name" value="MitoNEET_N"/>
    <property type="match status" value="1"/>
</dbReference>
<organism evidence="12 13">
    <name type="scientific">Aphidius gifuensis</name>
    <name type="common">Parasitoid wasp</name>
    <dbReference type="NCBI Taxonomy" id="684658"/>
    <lineage>
        <taxon>Eukaryota</taxon>
        <taxon>Metazoa</taxon>
        <taxon>Ecdysozoa</taxon>
        <taxon>Arthropoda</taxon>
        <taxon>Hexapoda</taxon>
        <taxon>Insecta</taxon>
        <taxon>Pterygota</taxon>
        <taxon>Neoptera</taxon>
        <taxon>Endopterygota</taxon>
        <taxon>Hymenoptera</taxon>
        <taxon>Apocrita</taxon>
        <taxon>Ichneumonoidea</taxon>
        <taxon>Braconidae</taxon>
        <taxon>Aphidiinae</taxon>
        <taxon>Aphidius</taxon>
    </lineage>
</organism>
<dbReference type="GO" id="GO:0005789">
    <property type="term" value="C:endoplasmic reticulum membrane"/>
    <property type="evidence" value="ECO:0007669"/>
    <property type="project" value="UniProtKB-SubCell"/>
</dbReference>
<keyword evidence="7 10" id="KW-0408">Iron</keyword>
<evidence type="ECO:0000256" key="4">
    <source>
        <dbReference type="ARBA" id="ARBA00022714"/>
    </source>
</evidence>
<evidence type="ECO:0000256" key="6">
    <source>
        <dbReference type="ARBA" id="ARBA00022989"/>
    </source>
</evidence>
<dbReference type="Pfam" id="PF09360">
    <property type="entry name" value="zf-CDGSH"/>
    <property type="match status" value="1"/>
</dbReference>
<dbReference type="InterPro" id="IPR045131">
    <property type="entry name" value="CISD1/2"/>
</dbReference>
<evidence type="ECO:0000256" key="7">
    <source>
        <dbReference type="ARBA" id="ARBA00023004"/>
    </source>
</evidence>
<evidence type="ECO:0000256" key="1">
    <source>
        <dbReference type="ARBA" id="ARBA00004389"/>
    </source>
</evidence>
<dbReference type="InterPro" id="IPR042216">
    <property type="entry name" value="MitoNEET_CISD"/>
</dbReference>
<keyword evidence="8 10" id="KW-0411">Iron-sulfur</keyword>
<comment type="similarity">
    <text evidence="2 10">Belongs to the CISD protein family. CISD2 subfamily.</text>
</comment>
<dbReference type="PANTHER" id="PTHR13680">
    <property type="entry name" value="CDGSH IRON-SULFUR DOMAIN-CONTAINING PROTEIN 1"/>
    <property type="match status" value="1"/>
</dbReference>
<comment type="cofactor">
    <cofactor evidence="10">
        <name>[2Fe-2S] cluster</name>
        <dbReference type="ChEBI" id="CHEBI:190135"/>
    </cofactor>
    <text evidence="10">Binds 1 [2Fe-2S] cluster.</text>
</comment>
<dbReference type="GO" id="GO:0010506">
    <property type="term" value="P:regulation of autophagy"/>
    <property type="evidence" value="ECO:0007669"/>
    <property type="project" value="UniProtKB-UniRule"/>
</dbReference>
<dbReference type="InterPro" id="IPR019610">
    <property type="entry name" value="FeS-contain_mitoNEET_N"/>
</dbReference>
<reference evidence="12 13" key="1">
    <citation type="submission" date="2020-08" db="EMBL/GenBank/DDBJ databases">
        <title>Aphidius gifuensis genome sequencing and assembly.</title>
        <authorList>
            <person name="Du Z."/>
        </authorList>
    </citation>
    <scope>NUCLEOTIDE SEQUENCE [LARGE SCALE GENOMIC DNA]</scope>
    <source>
        <strain evidence="12">YNYX2018</strain>
        <tissue evidence="12">Adults</tissue>
    </source>
</reference>